<feature type="non-terminal residue" evidence="1">
    <location>
        <position position="50"/>
    </location>
</feature>
<accession>A0A2J8IY43</accession>
<gene>
    <name evidence="1" type="ORF">CK820_G0052102</name>
</gene>
<reference evidence="1 2" key="1">
    <citation type="submission" date="2017-12" db="EMBL/GenBank/DDBJ databases">
        <title>High-resolution comparative analysis of great ape genomes.</title>
        <authorList>
            <person name="Pollen A."/>
            <person name="Hastie A."/>
            <person name="Hormozdiari F."/>
            <person name="Dougherty M."/>
            <person name="Liu R."/>
            <person name="Chaisson M."/>
            <person name="Hoppe E."/>
            <person name="Hill C."/>
            <person name="Pang A."/>
            <person name="Hillier L."/>
            <person name="Baker C."/>
            <person name="Armstrong J."/>
            <person name="Shendure J."/>
            <person name="Paten B."/>
            <person name="Wilson R."/>
            <person name="Chao H."/>
            <person name="Schneider V."/>
            <person name="Ventura M."/>
            <person name="Kronenberg Z."/>
            <person name="Murali S."/>
            <person name="Gordon D."/>
            <person name="Cantsilieris S."/>
            <person name="Munson K."/>
            <person name="Nelson B."/>
            <person name="Raja A."/>
            <person name="Underwood J."/>
            <person name="Diekhans M."/>
            <person name="Fiddes I."/>
            <person name="Haussler D."/>
            <person name="Eichler E."/>
        </authorList>
    </citation>
    <scope>NUCLEOTIDE SEQUENCE [LARGE SCALE GENOMIC DNA]</scope>
    <source>
        <strain evidence="1">Yerkes chimp pedigree #C0471</strain>
    </source>
</reference>
<organism evidence="1 2">
    <name type="scientific">Pan troglodytes</name>
    <name type="common">Chimpanzee</name>
    <dbReference type="NCBI Taxonomy" id="9598"/>
    <lineage>
        <taxon>Eukaryota</taxon>
        <taxon>Metazoa</taxon>
        <taxon>Chordata</taxon>
        <taxon>Craniata</taxon>
        <taxon>Vertebrata</taxon>
        <taxon>Euteleostomi</taxon>
        <taxon>Mammalia</taxon>
        <taxon>Eutheria</taxon>
        <taxon>Euarchontoglires</taxon>
        <taxon>Primates</taxon>
        <taxon>Haplorrhini</taxon>
        <taxon>Catarrhini</taxon>
        <taxon>Hominidae</taxon>
        <taxon>Pan</taxon>
    </lineage>
</organism>
<comment type="caution">
    <text evidence="1">The sequence shown here is derived from an EMBL/GenBank/DDBJ whole genome shotgun (WGS) entry which is preliminary data.</text>
</comment>
<name>A0A2J8IY43_PANTR</name>
<protein>
    <submittedName>
        <fullName evidence="1">IGLJ3 isoform 1</fullName>
    </submittedName>
</protein>
<dbReference type="EMBL" id="NBAG03000556">
    <property type="protein sequence ID" value="PNI15431.1"/>
    <property type="molecule type" value="Genomic_DNA"/>
</dbReference>
<dbReference type="Proteomes" id="UP000236370">
    <property type="component" value="Unassembled WGS sequence"/>
</dbReference>
<sequence length="50" mass="5441">MSRCHQGHWPQLPPSQLQWGLGLGASQGGFLYEPVSQCWVFGGGTKLTVL</sequence>
<dbReference type="AlphaFoldDB" id="A0A2J8IY43"/>
<proteinExistence type="predicted"/>
<evidence type="ECO:0000313" key="2">
    <source>
        <dbReference type="Proteomes" id="UP000236370"/>
    </source>
</evidence>
<evidence type="ECO:0000313" key="1">
    <source>
        <dbReference type="EMBL" id="PNI15431.1"/>
    </source>
</evidence>